<evidence type="ECO:0000256" key="4">
    <source>
        <dbReference type="ARBA" id="ARBA00022679"/>
    </source>
</evidence>
<keyword evidence="2" id="KW-0132">Cell division</keyword>
<keyword evidence="3 12" id="KW-0328">Glycosyltransferase</keyword>
<evidence type="ECO:0000259" key="10">
    <source>
        <dbReference type="Pfam" id="PF03033"/>
    </source>
</evidence>
<dbReference type="GO" id="GO:0005975">
    <property type="term" value="P:carbohydrate metabolic process"/>
    <property type="evidence" value="ECO:0007669"/>
    <property type="project" value="InterPro"/>
</dbReference>
<evidence type="ECO:0000259" key="11">
    <source>
        <dbReference type="Pfam" id="PF04101"/>
    </source>
</evidence>
<sequence>MSESILRPVMIMAGGTGGHVYPALAVAEELIRRGVPVVWLGTKKGIEARLVPEAGIEVDWLSMSGLRGKGIVSLLLAPLKIIKACYQAIKILHKRKPSVVLGMGGFVSAPGGLMAWLTRVPLLIHEQNAVPGMSNRLLSRLANTVMEAFPGSFKTSTMHVGNPVRDSITALSSPPQRNKNRKDDFRILVFGGSLGAARLNEIVPQACAQILKSYALQIKHQAGPGNFDQTRSNYAHLDVKAEVLEYIDNMEVMYSWADLVICRAGAMTIAELASAGVASILVPYPFAVDDHQTFNAKYLSDSGAAILLRQDDLNVDSLVDILKNLNREKTLEMANKARHLSMPDSAKLVAQACLTAGGYDVN</sequence>
<evidence type="ECO:0000256" key="7">
    <source>
        <dbReference type="ARBA" id="ARBA00023136"/>
    </source>
</evidence>
<gene>
    <name evidence="12" type="ORF">MNBD_GAMMA07-1846</name>
</gene>
<evidence type="ECO:0000313" key="12">
    <source>
        <dbReference type="EMBL" id="VAW56761.1"/>
    </source>
</evidence>
<keyword evidence="1" id="KW-1003">Cell membrane</keyword>
<evidence type="ECO:0000256" key="8">
    <source>
        <dbReference type="ARBA" id="ARBA00023306"/>
    </source>
</evidence>
<evidence type="ECO:0000256" key="3">
    <source>
        <dbReference type="ARBA" id="ARBA00022676"/>
    </source>
</evidence>
<dbReference type="GO" id="GO:0009252">
    <property type="term" value="P:peptidoglycan biosynthetic process"/>
    <property type="evidence" value="ECO:0007669"/>
    <property type="project" value="UniProtKB-KW"/>
</dbReference>
<evidence type="ECO:0000256" key="1">
    <source>
        <dbReference type="ARBA" id="ARBA00022475"/>
    </source>
</evidence>
<keyword evidence="5" id="KW-0133">Cell shape</keyword>
<proteinExistence type="inferred from homology"/>
<feature type="domain" description="Glycosyl transferase family 28 C-terminal" evidence="11">
    <location>
        <begin position="187"/>
        <end position="347"/>
    </location>
</feature>
<dbReference type="HAMAP" id="MF_00033">
    <property type="entry name" value="MurG"/>
    <property type="match status" value="1"/>
</dbReference>
<dbReference type="EC" id="2.4.1.227" evidence="12"/>
<dbReference type="Pfam" id="PF03033">
    <property type="entry name" value="Glyco_transf_28"/>
    <property type="match status" value="1"/>
</dbReference>
<dbReference type="Pfam" id="PF04101">
    <property type="entry name" value="Glyco_tran_28_C"/>
    <property type="match status" value="1"/>
</dbReference>
<organism evidence="12">
    <name type="scientific">hydrothermal vent metagenome</name>
    <dbReference type="NCBI Taxonomy" id="652676"/>
    <lineage>
        <taxon>unclassified sequences</taxon>
        <taxon>metagenomes</taxon>
        <taxon>ecological metagenomes</taxon>
    </lineage>
</organism>
<protein>
    <submittedName>
        <fullName evidence="12">UDP-N-acetylglucosamine--N-acetylmuramyl-(Pentapeptide) pyrophosphoryl-undecaprenol N-acetylglucosamine transferase</fullName>
        <ecNumber evidence="12">2.4.1.227</ecNumber>
    </submittedName>
</protein>
<dbReference type="InterPro" id="IPR006009">
    <property type="entry name" value="GlcNAc_MurG"/>
</dbReference>
<reference evidence="12" key="1">
    <citation type="submission" date="2018-06" db="EMBL/GenBank/DDBJ databases">
        <authorList>
            <person name="Zhirakovskaya E."/>
        </authorList>
    </citation>
    <scope>NUCLEOTIDE SEQUENCE</scope>
</reference>
<keyword evidence="4 12" id="KW-0808">Transferase</keyword>
<evidence type="ECO:0000256" key="2">
    <source>
        <dbReference type="ARBA" id="ARBA00022618"/>
    </source>
</evidence>
<dbReference type="PANTHER" id="PTHR21015:SF22">
    <property type="entry name" value="GLYCOSYLTRANSFERASE"/>
    <property type="match status" value="1"/>
</dbReference>
<keyword evidence="9" id="KW-0961">Cell wall biogenesis/degradation</keyword>
<evidence type="ECO:0000256" key="6">
    <source>
        <dbReference type="ARBA" id="ARBA00022984"/>
    </source>
</evidence>
<accession>A0A3B0WN62</accession>
<dbReference type="GO" id="GO:0071555">
    <property type="term" value="P:cell wall organization"/>
    <property type="evidence" value="ECO:0007669"/>
    <property type="project" value="UniProtKB-KW"/>
</dbReference>
<dbReference type="CDD" id="cd03785">
    <property type="entry name" value="GT28_MurG"/>
    <property type="match status" value="1"/>
</dbReference>
<dbReference type="InterPro" id="IPR007235">
    <property type="entry name" value="Glyco_trans_28_C"/>
</dbReference>
<dbReference type="GO" id="GO:0050511">
    <property type="term" value="F:undecaprenyldiphospho-muramoylpentapeptide beta-N-acetylglucosaminyltransferase activity"/>
    <property type="evidence" value="ECO:0007669"/>
    <property type="project" value="InterPro"/>
</dbReference>
<evidence type="ECO:0000256" key="9">
    <source>
        <dbReference type="ARBA" id="ARBA00023316"/>
    </source>
</evidence>
<dbReference type="GO" id="GO:0008360">
    <property type="term" value="P:regulation of cell shape"/>
    <property type="evidence" value="ECO:0007669"/>
    <property type="project" value="UniProtKB-KW"/>
</dbReference>
<evidence type="ECO:0000256" key="5">
    <source>
        <dbReference type="ARBA" id="ARBA00022960"/>
    </source>
</evidence>
<keyword evidence="6" id="KW-0573">Peptidoglycan synthesis</keyword>
<dbReference type="NCBIfam" id="TIGR01133">
    <property type="entry name" value="murG"/>
    <property type="match status" value="1"/>
</dbReference>
<keyword evidence="8" id="KW-0131">Cell cycle</keyword>
<feature type="domain" description="Glycosyltransferase family 28 N-terminal" evidence="10">
    <location>
        <begin position="9"/>
        <end position="146"/>
    </location>
</feature>
<dbReference type="InterPro" id="IPR004276">
    <property type="entry name" value="GlycoTrans_28_N"/>
</dbReference>
<dbReference type="AlphaFoldDB" id="A0A3B0WN62"/>
<dbReference type="EMBL" id="UOFF01000276">
    <property type="protein sequence ID" value="VAW56761.1"/>
    <property type="molecule type" value="Genomic_DNA"/>
</dbReference>
<name>A0A3B0WN62_9ZZZZ</name>
<dbReference type="GO" id="GO:0051301">
    <property type="term" value="P:cell division"/>
    <property type="evidence" value="ECO:0007669"/>
    <property type="project" value="UniProtKB-KW"/>
</dbReference>
<dbReference type="Gene3D" id="3.40.50.2000">
    <property type="entry name" value="Glycogen Phosphorylase B"/>
    <property type="match status" value="2"/>
</dbReference>
<dbReference type="PANTHER" id="PTHR21015">
    <property type="entry name" value="UDP-N-ACETYLGLUCOSAMINE--N-ACETYLMURAMYL-(PENTAPEPTIDE) PYROPHOSPHORYL-UNDECAPRENOL N-ACETYLGLUCOSAMINE TRANSFERASE 1"/>
    <property type="match status" value="1"/>
</dbReference>
<dbReference type="SUPFAM" id="SSF53756">
    <property type="entry name" value="UDP-Glycosyltransferase/glycogen phosphorylase"/>
    <property type="match status" value="1"/>
</dbReference>
<keyword evidence="7" id="KW-0472">Membrane</keyword>